<evidence type="ECO:0000256" key="9">
    <source>
        <dbReference type="ARBA" id="ARBA00023002"/>
    </source>
</evidence>
<dbReference type="Pfam" id="PF14537">
    <property type="entry name" value="Cytochrom_c3_2"/>
    <property type="match status" value="1"/>
</dbReference>
<evidence type="ECO:0000256" key="3">
    <source>
        <dbReference type="ARBA" id="ARBA00022448"/>
    </source>
</evidence>
<dbReference type="STRING" id="762967.HMPREF9440_01325"/>
<dbReference type="AlphaFoldDB" id="H3KF09"/>
<dbReference type="Gene3D" id="1.10.1130.10">
    <property type="entry name" value="Flavocytochrome C3, Chain A"/>
    <property type="match status" value="1"/>
</dbReference>
<keyword evidence="11" id="KW-0732">Signal</keyword>
<keyword evidence="5 11" id="KW-0285">Flavoprotein</keyword>
<feature type="domain" description="Tetrahaem cytochrome" evidence="13">
    <location>
        <begin position="36"/>
        <end position="115"/>
    </location>
</feature>
<comment type="cofactor">
    <cofactor evidence="11">
        <name>FAD</name>
        <dbReference type="ChEBI" id="CHEBI:57692"/>
    </cofactor>
    <text evidence="11">Binds 1 FAD per subunit.</text>
</comment>
<feature type="domain" description="FAD-dependent oxidoreductase 2 FAD-binding" evidence="12">
    <location>
        <begin position="149"/>
        <end position="574"/>
    </location>
</feature>
<keyword evidence="3" id="KW-0813">Transport</keyword>
<dbReference type="HOGENOM" id="CLU_011398_4_5_4"/>
<dbReference type="SUPFAM" id="SSF48695">
    <property type="entry name" value="Multiheme cytochromes"/>
    <property type="match status" value="1"/>
</dbReference>
<dbReference type="PANTHER" id="PTHR43400:SF7">
    <property type="entry name" value="FAD-DEPENDENT OXIDOREDUCTASE 2 FAD BINDING DOMAIN-CONTAINING PROTEIN"/>
    <property type="match status" value="1"/>
</dbReference>
<dbReference type="Proteomes" id="UP000004956">
    <property type="component" value="Unassembled WGS sequence"/>
</dbReference>
<evidence type="ECO:0000256" key="2">
    <source>
        <dbReference type="ARBA" id="ARBA00004196"/>
    </source>
</evidence>
<dbReference type="GO" id="GO:0016491">
    <property type="term" value="F:oxidoreductase activity"/>
    <property type="evidence" value="ECO:0007669"/>
    <property type="project" value="UniProtKB-KW"/>
</dbReference>
<comment type="similarity">
    <text evidence="11">Belongs to the FAD-dependent oxidoreductase 2 family. FRD/SDH subfamily.</text>
</comment>
<proteinExistence type="inferred from homology"/>
<keyword evidence="8" id="KW-0249">Electron transport</keyword>
<dbReference type="NCBIfam" id="TIGR01813">
    <property type="entry name" value="flavo_cyto_c"/>
    <property type="match status" value="1"/>
</dbReference>
<feature type="chain" id="PRO_5022267983" description="Fumarate reductase" evidence="11">
    <location>
        <begin position="23"/>
        <end position="595"/>
    </location>
</feature>
<evidence type="ECO:0000259" key="12">
    <source>
        <dbReference type="Pfam" id="PF00890"/>
    </source>
</evidence>
<dbReference type="EC" id="1.3.2.4" evidence="11"/>
<reference evidence="14 15" key="1">
    <citation type="submission" date="2011-11" db="EMBL/GenBank/DDBJ databases">
        <authorList>
            <person name="Weinstock G."/>
            <person name="Sodergren E."/>
            <person name="Clifton S."/>
            <person name="Fulton L."/>
            <person name="Fulton B."/>
            <person name="Courtney L."/>
            <person name="Fronick C."/>
            <person name="Harrison M."/>
            <person name="Strong C."/>
            <person name="Farmer C."/>
            <person name="Delahaunty K."/>
            <person name="Markovic C."/>
            <person name="Hall O."/>
            <person name="Minx P."/>
            <person name="Tomlinson C."/>
            <person name="Mitreva M."/>
            <person name="Hou S."/>
            <person name="Chen J."/>
            <person name="Wollam A."/>
            <person name="Pepin K.H."/>
            <person name="Johnson M."/>
            <person name="Bhonagiri V."/>
            <person name="Zhang X."/>
            <person name="Suruliraj S."/>
            <person name="Warren W."/>
            <person name="Chinwalla A."/>
            <person name="Mardis E.R."/>
            <person name="Wilson R.K."/>
        </authorList>
    </citation>
    <scope>NUCLEOTIDE SEQUENCE [LARGE SCALE GENOMIC DNA]</scope>
    <source>
        <strain evidence="14 15">YIT 11816</strain>
    </source>
</reference>
<dbReference type="PATRIC" id="fig|762967.3.peg.1040"/>
<dbReference type="InterPro" id="IPR050315">
    <property type="entry name" value="FAD-oxidoreductase_2"/>
</dbReference>
<dbReference type="FunFam" id="1.10.1130.10:FF:000003">
    <property type="entry name" value="Fumarate reductase flavoprotein subunit"/>
    <property type="match status" value="1"/>
</dbReference>
<dbReference type="EMBL" id="AFBQ01000184">
    <property type="protein sequence ID" value="EHY31288.1"/>
    <property type="molecule type" value="Genomic_DNA"/>
</dbReference>
<organism evidence="14 15">
    <name type="scientific">Sutterella parvirubra YIT 11816</name>
    <dbReference type="NCBI Taxonomy" id="762967"/>
    <lineage>
        <taxon>Bacteria</taxon>
        <taxon>Pseudomonadati</taxon>
        <taxon>Pseudomonadota</taxon>
        <taxon>Betaproteobacteria</taxon>
        <taxon>Burkholderiales</taxon>
        <taxon>Sutterellaceae</taxon>
        <taxon>Sutterella</taxon>
    </lineage>
</organism>
<keyword evidence="15" id="KW-1185">Reference proteome</keyword>
<protein>
    <recommendedName>
        <fullName evidence="11">Fumarate reductase</fullName>
        <ecNumber evidence="11">1.3.2.4</ecNumber>
    </recommendedName>
</protein>
<comment type="caution">
    <text evidence="14">The sequence shown here is derived from an EMBL/GenBank/DDBJ whole genome shotgun (WGS) entry which is preliminary data.</text>
</comment>
<sequence length="595" mass="61894">MTKQTVATLTALALALPFSVWAASDYSTELAGFHQSKVGATCASCHKNGMEVSDGEKEMNAACTGCHGDLAAVAEKHPAPKGEPNPHASHLGKIQCTACHHGHEKSEAYCLGCHDFPSLKIPFGGGAKPVPTPLPDLKSAAPVRTEAVDLVVVGSGAAGFVAAMEAHDQGVKNIVILEKMAIPGGNSQLAAGGMNAAGSVFQKAQGIEDNPKMMADDTFKGGKNIADRKLVDVLANESAASIAWLKDRGAVLENVARGAGASAPRMHGPKGGQAVGPYLSAFFRDQAEKMDGVDLRLNSRVVKLVQDEKGAVTGVLVEGKHSGVYRIDAKAVVLATGGLGANKALVKHYQPSIPESTKTSNQPGTTGDGMILGEAAGAGLVDMKEIQLNPTLLVGSPVIISETVRGQGAVFVNREGKRFIQELATRDVTSAAVSKQTGGTAFEIFDDNTRAKVGQLKACFELGLVKEGTTLEELGKNAGIDPKALAETIKAYNGYVDAGKDPDFGRPDIKVKLTGPKYYAIEITPAIHYAMGGLKIDERTRVLTADGKAIDGLYAAGETTGGVHGKNRLGGNSISETISFGRIAGDAAAERILKK</sequence>
<keyword evidence="4" id="KW-0349">Heme</keyword>
<dbReference type="InterPro" id="IPR036280">
    <property type="entry name" value="Multihaem_cyt_sf"/>
</dbReference>
<keyword evidence="7 11" id="KW-0274">FAD</keyword>
<evidence type="ECO:0000256" key="6">
    <source>
        <dbReference type="ARBA" id="ARBA00022723"/>
    </source>
</evidence>
<feature type="signal peptide" evidence="11">
    <location>
        <begin position="1"/>
        <end position="22"/>
    </location>
</feature>
<evidence type="ECO:0000256" key="11">
    <source>
        <dbReference type="RuleBase" id="RU366062"/>
    </source>
</evidence>
<comment type="subcellular location">
    <subcellularLocation>
        <location evidence="2">Cell envelope</location>
    </subcellularLocation>
</comment>
<dbReference type="SUPFAM" id="SSF51905">
    <property type="entry name" value="FAD/NAD(P)-binding domain"/>
    <property type="match status" value="1"/>
</dbReference>
<evidence type="ECO:0000256" key="8">
    <source>
        <dbReference type="ARBA" id="ARBA00022982"/>
    </source>
</evidence>
<comment type="catalytic activity">
    <reaction evidence="11">
        <text>2 Fe(III)-[cytochrome c] + succinate = fumarate + 2 Fe(II)-[cytochrome c] + 2 H(+)</text>
        <dbReference type="Rhea" id="RHEA:77903"/>
        <dbReference type="Rhea" id="RHEA-COMP:10350"/>
        <dbReference type="Rhea" id="RHEA-COMP:14399"/>
        <dbReference type="ChEBI" id="CHEBI:15378"/>
        <dbReference type="ChEBI" id="CHEBI:29033"/>
        <dbReference type="ChEBI" id="CHEBI:29034"/>
        <dbReference type="ChEBI" id="CHEBI:29806"/>
        <dbReference type="ChEBI" id="CHEBI:30031"/>
        <dbReference type="EC" id="1.3.2.4"/>
    </reaction>
</comment>
<dbReference type="PANTHER" id="PTHR43400">
    <property type="entry name" value="FUMARATE REDUCTASE"/>
    <property type="match status" value="1"/>
</dbReference>
<dbReference type="Pfam" id="PF00890">
    <property type="entry name" value="FAD_binding_2"/>
    <property type="match status" value="1"/>
</dbReference>
<dbReference type="InterPro" id="IPR036188">
    <property type="entry name" value="FAD/NAD-bd_sf"/>
</dbReference>
<dbReference type="GO" id="GO:0030313">
    <property type="term" value="C:cell envelope"/>
    <property type="evidence" value="ECO:0007669"/>
    <property type="project" value="UniProtKB-SubCell"/>
</dbReference>
<evidence type="ECO:0000256" key="5">
    <source>
        <dbReference type="ARBA" id="ARBA00022630"/>
    </source>
</evidence>
<dbReference type="InterPro" id="IPR003953">
    <property type="entry name" value="FAD-dep_OxRdtase_2_FAD-bd"/>
</dbReference>
<dbReference type="SUPFAM" id="SSF56425">
    <property type="entry name" value="Succinate dehydrogenase/fumarate reductase flavoprotein, catalytic domain"/>
    <property type="match status" value="1"/>
</dbReference>
<dbReference type="GO" id="GO:0010181">
    <property type="term" value="F:FMN binding"/>
    <property type="evidence" value="ECO:0007669"/>
    <property type="project" value="InterPro"/>
</dbReference>
<evidence type="ECO:0000313" key="14">
    <source>
        <dbReference type="EMBL" id="EHY31288.1"/>
    </source>
</evidence>
<dbReference type="GO" id="GO:0046872">
    <property type="term" value="F:metal ion binding"/>
    <property type="evidence" value="ECO:0007669"/>
    <property type="project" value="UniProtKB-KW"/>
</dbReference>
<dbReference type="InterPro" id="IPR010960">
    <property type="entry name" value="Flavocytochrome_c"/>
</dbReference>
<gene>
    <name evidence="14" type="ORF">HMPREF9440_01325</name>
</gene>
<keyword evidence="6" id="KW-0479">Metal-binding</keyword>
<evidence type="ECO:0000256" key="7">
    <source>
        <dbReference type="ARBA" id="ARBA00022827"/>
    </source>
</evidence>
<evidence type="ECO:0000256" key="10">
    <source>
        <dbReference type="ARBA" id="ARBA00023004"/>
    </source>
</evidence>
<accession>H3KF09</accession>
<dbReference type="InterPro" id="IPR027477">
    <property type="entry name" value="Succ_DH/fumarate_Rdtase_cat_sf"/>
</dbReference>
<evidence type="ECO:0000256" key="4">
    <source>
        <dbReference type="ARBA" id="ARBA00022617"/>
    </source>
</evidence>
<dbReference type="RefSeq" id="WP_008542227.1">
    <property type="nucleotide sequence ID" value="NZ_JH604959.1"/>
</dbReference>
<comment type="cofactor">
    <cofactor evidence="1">
        <name>heme c</name>
        <dbReference type="ChEBI" id="CHEBI:61717"/>
    </cofactor>
</comment>
<keyword evidence="9 11" id="KW-0560">Oxidoreductase</keyword>
<name>H3KF09_9BURK</name>
<evidence type="ECO:0000313" key="15">
    <source>
        <dbReference type="Proteomes" id="UP000004956"/>
    </source>
</evidence>
<dbReference type="Gene3D" id="3.50.50.60">
    <property type="entry name" value="FAD/NAD(P)-binding domain"/>
    <property type="match status" value="1"/>
</dbReference>
<dbReference type="CDD" id="cd08168">
    <property type="entry name" value="Cytochrom_C3"/>
    <property type="match status" value="1"/>
</dbReference>
<dbReference type="Gene3D" id="3.90.700.10">
    <property type="entry name" value="Succinate dehydrogenase/fumarate reductase flavoprotein, catalytic domain"/>
    <property type="match status" value="1"/>
</dbReference>
<dbReference type="OrthoDB" id="9806724at2"/>
<dbReference type="InterPro" id="IPR012286">
    <property type="entry name" value="Tetrahaem_cytochrome"/>
</dbReference>
<evidence type="ECO:0000259" key="13">
    <source>
        <dbReference type="Pfam" id="PF14537"/>
    </source>
</evidence>
<evidence type="ECO:0000256" key="1">
    <source>
        <dbReference type="ARBA" id="ARBA00001926"/>
    </source>
</evidence>
<keyword evidence="10" id="KW-0408">Iron</keyword>